<dbReference type="OrthoDB" id="1450423at2"/>
<sequence length="180" mass="19389">MHVSRYALLFVAAALMAQVVAAAPAGRAANGNCAAEATPTERNRCIVDTAFAQWAGGGGGFFDRVLAPEVVWTIEGSGPHAGTLRGRETLMARAVQPLASRMSTPLRPLQWQVWADGTHVIVQWEGVGRVRDGSEYRNRYAWIMRMHEGKAVQVNAFLDLPRYGEVLQDDAVRAGSGAGA</sequence>
<dbReference type="InterPro" id="IPR032710">
    <property type="entry name" value="NTF2-like_dom_sf"/>
</dbReference>
<dbReference type="GO" id="GO:0016853">
    <property type="term" value="F:isomerase activity"/>
    <property type="evidence" value="ECO:0007669"/>
    <property type="project" value="UniProtKB-KW"/>
</dbReference>
<evidence type="ECO:0000313" key="4">
    <source>
        <dbReference type="Proteomes" id="UP000239865"/>
    </source>
</evidence>
<protein>
    <submittedName>
        <fullName evidence="3">Ketosteroid isomerase</fullName>
    </submittedName>
</protein>
<evidence type="ECO:0000256" key="1">
    <source>
        <dbReference type="SAM" id="SignalP"/>
    </source>
</evidence>
<dbReference type="PANTHER" id="PTHR41252:SF1">
    <property type="entry name" value="BLR2505 PROTEIN"/>
    <property type="match status" value="1"/>
</dbReference>
<dbReference type="SUPFAM" id="SSF54427">
    <property type="entry name" value="NTF2-like"/>
    <property type="match status" value="1"/>
</dbReference>
<keyword evidence="1" id="KW-0732">Signal</keyword>
<dbReference type="RefSeq" id="WP_104586203.1">
    <property type="nucleotide sequence ID" value="NZ_JAJGQH010000003.1"/>
</dbReference>
<gene>
    <name evidence="3" type="ORF">XmelCFBP4644_06115</name>
</gene>
<evidence type="ECO:0000259" key="2">
    <source>
        <dbReference type="Pfam" id="PF12680"/>
    </source>
</evidence>
<feature type="chain" id="PRO_5015759038" evidence="1">
    <location>
        <begin position="23"/>
        <end position="180"/>
    </location>
</feature>
<keyword evidence="3" id="KW-0413">Isomerase</keyword>
<dbReference type="PANTHER" id="PTHR41252">
    <property type="entry name" value="BLR2505 PROTEIN"/>
    <property type="match status" value="1"/>
</dbReference>
<dbReference type="AlphaFoldDB" id="A0A2S7DJL1"/>
<dbReference type="InterPro" id="IPR037401">
    <property type="entry name" value="SnoaL-like"/>
</dbReference>
<comment type="caution">
    <text evidence="3">The sequence shown here is derived from an EMBL/GenBank/DDBJ whole genome shotgun (WGS) entry which is preliminary data.</text>
</comment>
<reference evidence="3 4" key="1">
    <citation type="submission" date="2016-08" db="EMBL/GenBank/DDBJ databases">
        <authorList>
            <person name="Seilhamer J.J."/>
        </authorList>
    </citation>
    <scope>NUCLEOTIDE SEQUENCE [LARGE SCALE GENOMIC DNA]</scope>
    <source>
        <strain evidence="3 4">CFBP4644</strain>
    </source>
</reference>
<dbReference type="Gene3D" id="3.10.450.50">
    <property type="match status" value="1"/>
</dbReference>
<accession>A0A2S7DJL1</accession>
<feature type="signal peptide" evidence="1">
    <location>
        <begin position="1"/>
        <end position="22"/>
    </location>
</feature>
<proteinExistence type="predicted"/>
<dbReference type="Pfam" id="PF12680">
    <property type="entry name" value="SnoaL_2"/>
    <property type="match status" value="1"/>
</dbReference>
<dbReference type="EMBL" id="MDEH01000002">
    <property type="protein sequence ID" value="PPU74016.1"/>
    <property type="molecule type" value="Genomic_DNA"/>
</dbReference>
<name>A0A2S7DJL1_9XANT</name>
<feature type="domain" description="SnoaL-like" evidence="2">
    <location>
        <begin position="51"/>
        <end position="153"/>
    </location>
</feature>
<dbReference type="Proteomes" id="UP000239865">
    <property type="component" value="Unassembled WGS sequence"/>
</dbReference>
<evidence type="ECO:0000313" key="3">
    <source>
        <dbReference type="EMBL" id="PPU74016.1"/>
    </source>
</evidence>
<organism evidence="3 4">
    <name type="scientific">Xanthomonas melonis</name>
    <dbReference type="NCBI Taxonomy" id="56456"/>
    <lineage>
        <taxon>Bacteria</taxon>
        <taxon>Pseudomonadati</taxon>
        <taxon>Pseudomonadota</taxon>
        <taxon>Gammaproteobacteria</taxon>
        <taxon>Lysobacterales</taxon>
        <taxon>Lysobacteraceae</taxon>
        <taxon>Xanthomonas</taxon>
    </lineage>
</organism>